<keyword evidence="2" id="KW-1185">Reference proteome</keyword>
<protein>
    <submittedName>
        <fullName evidence="1">Uncharacterized protein</fullName>
    </submittedName>
</protein>
<accession>A0A0L6UGL7</accession>
<dbReference type="VEuPathDB" id="FungiDB:VP01_682g5"/>
<dbReference type="AlphaFoldDB" id="A0A0L6UGL7"/>
<proteinExistence type="predicted"/>
<gene>
    <name evidence="1" type="ORF">VP01_682g5</name>
</gene>
<dbReference type="EMBL" id="LAVV01012194">
    <property type="protein sequence ID" value="KNZ46925.1"/>
    <property type="molecule type" value="Genomic_DNA"/>
</dbReference>
<reference evidence="1 2" key="1">
    <citation type="submission" date="2015-08" db="EMBL/GenBank/DDBJ databases">
        <title>Next Generation Sequencing and Analysis of the Genome of Puccinia sorghi L Schw, the Causal Agent of Maize Common Rust.</title>
        <authorList>
            <person name="Rochi L."/>
            <person name="Burguener G."/>
            <person name="Darino M."/>
            <person name="Turjanski A."/>
            <person name="Kreff E."/>
            <person name="Dieguez M.J."/>
            <person name="Sacco F."/>
        </authorList>
    </citation>
    <scope>NUCLEOTIDE SEQUENCE [LARGE SCALE GENOMIC DNA]</scope>
    <source>
        <strain evidence="1 2">RO10H11247</strain>
    </source>
</reference>
<evidence type="ECO:0000313" key="2">
    <source>
        <dbReference type="Proteomes" id="UP000037035"/>
    </source>
</evidence>
<organism evidence="1 2">
    <name type="scientific">Puccinia sorghi</name>
    <dbReference type="NCBI Taxonomy" id="27349"/>
    <lineage>
        <taxon>Eukaryota</taxon>
        <taxon>Fungi</taxon>
        <taxon>Dikarya</taxon>
        <taxon>Basidiomycota</taxon>
        <taxon>Pucciniomycotina</taxon>
        <taxon>Pucciniomycetes</taxon>
        <taxon>Pucciniales</taxon>
        <taxon>Pucciniaceae</taxon>
        <taxon>Puccinia</taxon>
    </lineage>
</organism>
<sequence>MAFLMFGCCFDESGNRTEQKPSVKVCMFSTQFVVNVTQILPEESVTQAADPHHIQRESTTNPTIYRKARQGNREECQLEISKLRAFNNSNKWKHKAQLKHKVKRGKQPEKPRFMVCFSRRGGPDEYVHTHKWCVVV</sequence>
<evidence type="ECO:0000313" key="1">
    <source>
        <dbReference type="EMBL" id="KNZ46925.1"/>
    </source>
</evidence>
<name>A0A0L6UGL7_9BASI</name>
<comment type="caution">
    <text evidence="1">The sequence shown here is derived from an EMBL/GenBank/DDBJ whole genome shotgun (WGS) entry which is preliminary data.</text>
</comment>
<dbReference type="Proteomes" id="UP000037035">
    <property type="component" value="Unassembled WGS sequence"/>
</dbReference>